<gene>
    <name evidence="1" type="ORF">DX914_18225</name>
</gene>
<organism evidence="1 2">
    <name type="scientific">Lysobacter silvisoli</name>
    <dbReference type="NCBI Taxonomy" id="2293254"/>
    <lineage>
        <taxon>Bacteria</taxon>
        <taxon>Pseudomonadati</taxon>
        <taxon>Pseudomonadota</taxon>
        <taxon>Gammaproteobacteria</taxon>
        <taxon>Lysobacterales</taxon>
        <taxon>Lysobacteraceae</taxon>
        <taxon>Lysobacter</taxon>
    </lineage>
</organism>
<protein>
    <submittedName>
        <fullName evidence="1">Uncharacterized protein</fullName>
    </submittedName>
</protein>
<name>A0A371JX37_9GAMM</name>
<dbReference type="RefSeq" id="WP_115861476.1">
    <property type="nucleotide sequence ID" value="NZ_QTSU01000004.1"/>
</dbReference>
<accession>A0A371JX37</accession>
<comment type="caution">
    <text evidence="1">The sequence shown here is derived from an EMBL/GenBank/DDBJ whole genome shotgun (WGS) entry which is preliminary data.</text>
</comment>
<keyword evidence="2" id="KW-1185">Reference proteome</keyword>
<evidence type="ECO:0000313" key="2">
    <source>
        <dbReference type="Proteomes" id="UP000264492"/>
    </source>
</evidence>
<dbReference type="OrthoDB" id="6023907at2"/>
<proteinExistence type="predicted"/>
<evidence type="ECO:0000313" key="1">
    <source>
        <dbReference type="EMBL" id="RDZ26211.1"/>
    </source>
</evidence>
<dbReference type="EMBL" id="QTSU01000004">
    <property type="protein sequence ID" value="RDZ26211.1"/>
    <property type="molecule type" value="Genomic_DNA"/>
</dbReference>
<sequence length="125" mass="13901">MHRFEESGEFEPEFQHLVVSNSAMFVMRFVIQRLVCDRLISQTNSLGRLSIGRSRSIDLATLRFHGQPLQKGDRVRLRVGAVGGVRRNGPSVAFVPFGGAAHFDVAGMTTRFSINRTTPDGSLLR</sequence>
<dbReference type="AlphaFoldDB" id="A0A371JX37"/>
<reference evidence="1 2" key="1">
    <citation type="submission" date="2018-08" db="EMBL/GenBank/DDBJ databases">
        <title>Lysobacter sp. zong2l5, whole genome shotgun sequence.</title>
        <authorList>
            <person name="Zhang X."/>
            <person name="Feng G."/>
            <person name="Zhu H."/>
        </authorList>
    </citation>
    <scope>NUCLEOTIDE SEQUENCE [LARGE SCALE GENOMIC DNA]</scope>
    <source>
        <strain evidence="2">zong2l5</strain>
    </source>
</reference>
<dbReference type="Proteomes" id="UP000264492">
    <property type="component" value="Unassembled WGS sequence"/>
</dbReference>